<protein>
    <submittedName>
        <fullName evidence="2">Uncharacterized protein</fullName>
    </submittedName>
</protein>
<feature type="transmembrane region" description="Helical" evidence="1">
    <location>
        <begin position="21"/>
        <end position="42"/>
    </location>
</feature>
<evidence type="ECO:0000313" key="3">
    <source>
        <dbReference type="Proteomes" id="UP000753908"/>
    </source>
</evidence>
<keyword evidence="1" id="KW-0472">Membrane</keyword>
<dbReference type="EMBL" id="JAHHIF010000019">
    <property type="protein sequence ID" value="MBW4545953.1"/>
    <property type="molecule type" value="Genomic_DNA"/>
</dbReference>
<dbReference type="Proteomes" id="UP000753908">
    <property type="component" value="Unassembled WGS sequence"/>
</dbReference>
<evidence type="ECO:0000256" key="1">
    <source>
        <dbReference type="SAM" id="Phobius"/>
    </source>
</evidence>
<reference evidence="2" key="2">
    <citation type="journal article" date="2022" name="Microbiol. Resour. Announc.">
        <title>Metagenome Sequencing to Explore Phylogenomics of Terrestrial Cyanobacteria.</title>
        <authorList>
            <person name="Ward R.D."/>
            <person name="Stajich J.E."/>
            <person name="Johansen J.R."/>
            <person name="Huntemann M."/>
            <person name="Clum A."/>
            <person name="Foster B."/>
            <person name="Foster B."/>
            <person name="Roux S."/>
            <person name="Palaniappan K."/>
            <person name="Varghese N."/>
            <person name="Mukherjee S."/>
            <person name="Reddy T.B.K."/>
            <person name="Daum C."/>
            <person name="Copeland A."/>
            <person name="Chen I.A."/>
            <person name="Ivanova N.N."/>
            <person name="Kyrpides N.C."/>
            <person name="Shapiro N."/>
            <person name="Eloe-Fadrosh E.A."/>
            <person name="Pietrasiak N."/>
        </authorList>
    </citation>
    <scope>NUCLEOTIDE SEQUENCE</scope>
    <source>
        <strain evidence="2">CPER-KK1</strain>
    </source>
</reference>
<proteinExistence type="predicted"/>
<evidence type="ECO:0000313" key="2">
    <source>
        <dbReference type="EMBL" id="MBW4545953.1"/>
    </source>
</evidence>
<comment type="caution">
    <text evidence="2">The sequence shown here is derived from an EMBL/GenBank/DDBJ whole genome shotgun (WGS) entry which is preliminary data.</text>
</comment>
<name>A0A951U9Z4_9CYAN</name>
<organism evidence="2 3">
    <name type="scientific">Symplocastrum torsivum CPER-KK1</name>
    <dbReference type="NCBI Taxonomy" id="450513"/>
    <lineage>
        <taxon>Bacteria</taxon>
        <taxon>Bacillati</taxon>
        <taxon>Cyanobacteriota</taxon>
        <taxon>Cyanophyceae</taxon>
        <taxon>Oscillatoriophycideae</taxon>
        <taxon>Oscillatoriales</taxon>
        <taxon>Microcoleaceae</taxon>
        <taxon>Symplocastrum</taxon>
    </lineage>
</organism>
<gene>
    <name evidence="2" type="ORF">KME25_16120</name>
</gene>
<sequence length="56" mass="6191">MPFESCANACKRDVRKTFSNTVALVAIVTLILLILINTDWLIGIEPKSMADSTLPR</sequence>
<keyword evidence="1" id="KW-1133">Transmembrane helix</keyword>
<dbReference type="AlphaFoldDB" id="A0A951U9Z4"/>
<accession>A0A951U9Z4</accession>
<keyword evidence="1" id="KW-0812">Transmembrane</keyword>
<reference evidence="2" key="1">
    <citation type="submission" date="2021-05" db="EMBL/GenBank/DDBJ databases">
        <authorList>
            <person name="Pietrasiak N."/>
            <person name="Ward R."/>
            <person name="Stajich J.E."/>
            <person name="Kurbessoian T."/>
        </authorList>
    </citation>
    <scope>NUCLEOTIDE SEQUENCE</scope>
    <source>
        <strain evidence="2">CPER-KK1</strain>
    </source>
</reference>